<evidence type="ECO:0000313" key="2">
    <source>
        <dbReference type="EMBL" id="STZ69637.1"/>
    </source>
</evidence>
<feature type="signal peptide" evidence="1">
    <location>
        <begin position="1"/>
        <end position="19"/>
    </location>
</feature>
<gene>
    <name evidence="2" type="ORF">NCTC11179_03150</name>
</gene>
<dbReference type="Proteomes" id="UP000255024">
    <property type="component" value="Unassembled WGS sequence"/>
</dbReference>
<name>A0A378U3D2_MYROD</name>
<dbReference type="InterPro" id="IPR027828">
    <property type="entry name" value="DUF4465"/>
</dbReference>
<dbReference type="Gene3D" id="2.60.120.1350">
    <property type="entry name" value="Protein of unknown function DUF4465"/>
    <property type="match status" value="1"/>
</dbReference>
<dbReference type="Pfam" id="PF14717">
    <property type="entry name" value="DUF4465"/>
    <property type="match status" value="1"/>
</dbReference>
<protein>
    <recommendedName>
        <fullName evidence="4">DUF4465 domain-containing protein</fullName>
    </recommendedName>
</protein>
<evidence type="ECO:0008006" key="4">
    <source>
        <dbReference type="Google" id="ProtNLM"/>
    </source>
</evidence>
<proteinExistence type="predicted"/>
<dbReference type="RefSeq" id="WP_115092314.1">
    <property type="nucleotide sequence ID" value="NZ_CP068107.1"/>
</dbReference>
<dbReference type="PROSITE" id="PS51257">
    <property type="entry name" value="PROKAR_LIPOPROTEIN"/>
    <property type="match status" value="1"/>
</dbReference>
<sequence length="365" mass="40233">MKKSFLRLSALFVLGLSLATVTLTSCSSDDSNVYNVSVDKGSLKAVTFQEVVIDPQVETQGGVFTWFDHTTNVVISKEAVLKHAFQTPGIHNISLKIERGSNVQLYKYSVDVAKSDDFGYVKLNLVDFDLADGVEVTGGKIWKDTFTEDAVLKSNIFSFNHNAIEEWNTWYGFTVSNSSDNSNQIDAEGGWVKNQWGSMAQGGVDGAGKPFLVAYADHKPDASVLQQGAKIDVENFSAVVTLDNKNRYKAVSTAVALSPWAYYGIAEGDDYATKFKQGDYFALQVYGVGADMKLTSAKPVTHYLVDFRNGVNTINKNWSTLDLSSLGEVKYLLFFLETTDVNAQGYANTALYFTMDKLTVDKIEE</sequence>
<reference evidence="2 3" key="1">
    <citation type="submission" date="2018-06" db="EMBL/GenBank/DDBJ databases">
        <authorList>
            <consortium name="Pathogen Informatics"/>
            <person name="Doyle S."/>
        </authorList>
    </citation>
    <scope>NUCLEOTIDE SEQUENCE [LARGE SCALE GENOMIC DNA]</scope>
    <source>
        <strain evidence="2 3">NCTC11179</strain>
    </source>
</reference>
<keyword evidence="3" id="KW-1185">Reference proteome</keyword>
<organism evidence="2 3">
    <name type="scientific">Myroides odoratus</name>
    <name type="common">Flavobacterium odoratum</name>
    <dbReference type="NCBI Taxonomy" id="256"/>
    <lineage>
        <taxon>Bacteria</taxon>
        <taxon>Pseudomonadati</taxon>
        <taxon>Bacteroidota</taxon>
        <taxon>Flavobacteriia</taxon>
        <taxon>Flavobacteriales</taxon>
        <taxon>Flavobacteriaceae</taxon>
        <taxon>Myroides</taxon>
    </lineage>
</organism>
<feature type="chain" id="PRO_5016598569" description="DUF4465 domain-containing protein" evidence="1">
    <location>
        <begin position="20"/>
        <end position="365"/>
    </location>
</feature>
<evidence type="ECO:0000313" key="3">
    <source>
        <dbReference type="Proteomes" id="UP000255024"/>
    </source>
</evidence>
<dbReference type="AlphaFoldDB" id="A0A378U3D2"/>
<evidence type="ECO:0000256" key="1">
    <source>
        <dbReference type="SAM" id="SignalP"/>
    </source>
</evidence>
<dbReference type="EMBL" id="UGQL01000002">
    <property type="protein sequence ID" value="STZ69637.1"/>
    <property type="molecule type" value="Genomic_DNA"/>
</dbReference>
<accession>A0A378U3D2</accession>
<keyword evidence="1" id="KW-0732">Signal</keyword>